<evidence type="ECO:0000313" key="12">
    <source>
        <dbReference type="Proteomes" id="UP000532440"/>
    </source>
</evidence>
<dbReference type="Gene3D" id="1.10.287.950">
    <property type="entry name" value="Methyl-accepting chemotaxis protein"/>
    <property type="match status" value="1"/>
</dbReference>
<gene>
    <name evidence="11" type="ORF">HNQ70_000131</name>
</gene>
<evidence type="ECO:0000256" key="2">
    <source>
        <dbReference type="ARBA" id="ARBA00022692"/>
    </source>
</evidence>
<dbReference type="InterPro" id="IPR004089">
    <property type="entry name" value="MCPsignal_dom"/>
</dbReference>
<evidence type="ECO:0000259" key="10">
    <source>
        <dbReference type="PROSITE" id="PS50885"/>
    </source>
</evidence>
<evidence type="ECO:0000256" key="1">
    <source>
        <dbReference type="ARBA" id="ARBA00004141"/>
    </source>
</evidence>
<dbReference type="SMART" id="SM00304">
    <property type="entry name" value="HAMP"/>
    <property type="match status" value="2"/>
</dbReference>
<evidence type="ECO:0000256" key="8">
    <source>
        <dbReference type="SAM" id="Phobius"/>
    </source>
</evidence>
<evidence type="ECO:0000256" key="7">
    <source>
        <dbReference type="PROSITE-ProRule" id="PRU00284"/>
    </source>
</evidence>
<accession>A0A7W8M730</accession>
<comment type="caution">
    <text evidence="11">The sequence shown here is derived from an EMBL/GenBank/DDBJ whole genome shotgun (WGS) entry which is preliminary data.</text>
</comment>
<dbReference type="GO" id="GO:0007165">
    <property type="term" value="P:signal transduction"/>
    <property type="evidence" value="ECO:0007669"/>
    <property type="project" value="UniProtKB-KW"/>
</dbReference>
<dbReference type="PANTHER" id="PTHR32089">
    <property type="entry name" value="METHYL-ACCEPTING CHEMOTAXIS PROTEIN MCPB"/>
    <property type="match status" value="1"/>
</dbReference>
<dbReference type="Pfam" id="PF00015">
    <property type="entry name" value="MCPsignal"/>
    <property type="match status" value="1"/>
</dbReference>
<evidence type="ECO:0000256" key="3">
    <source>
        <dbReference type="ARBA" id="ARBA00022989"/>
    </source>
</evidence>
<dbReference type="Gene3D" id="6.10.340.10">
    <property type="match status" value="1"/>
</dbReference>
<comment type="similarity">
    <text evidence="6">Belongs to the methyl-accepting chemotaxis (MCP) protein family.</text>
</comment>
<sequence>MGRPQARIRTGPIALRLGLLVLGAALAPVLLMAAVLAASGAAAGGALWVAVAAAALAGAGLALAVAGWFSRRVGARLARVGDVLHELSAGVSSARTGLADDDEVGAVGQALDRLFDRRIEALQRAARDSEELNDSVIEIMQAVGTIASRKDLTIRVPVTENVTGAIADALNLLTDETRRLLLSVRSVSQDVARATVAVKSQSDTAARAAAREQREVEFAARELAAAAQALDAIAARARACNDAAGRAVEAAGEAMRTVEGTVQGIAHSRSLIRETEKRIKRLGERSQEVGQVVGIIRDIAERTGILALNASMQAAAAGPAGRSFAVVADEVKRLSESARSATVEIGDLVGAIQSETGETTVAMNQAISRIVQVSRLAEEAGAGMLRTREQTDALAATVRDIARTSSEQAKVGAALQERARIIQEASNETARQLSLQAAETLRLVESAKALMREVSVFRLSER</sequence>
<keyword evidence="4 8" id="KW-0472">Membrane</keyword>
<feature type="transmembrane region" description="Helical" evidence="8">
    <location>
        <begin position="47"/>
        <end position="69"/>
    </location>
</feature>
<dbReference type="InterPro" id="IPR003660">
    <property type="entry name" value="HAMP_dom"/>
</dbReference>
<reference evidence="11 12" key="1">
    <citation type="submission" date="2020-08" db="EMBL/GenBank/DDBJ databases">
        <title>Genomic Encyclopedia of Type Strains, Phase IV (KMG-IV): sequencing the most valuable type-strain genomes for metagenomic binning, comparative biology and taxonomic classification.</title>
        <authorList>
            <person name="Goeker M."/>
        </authorList>
    </citation>
    <scope>NUCLEOTIDE SEQUENCE [LARGE SCALE GENOMIC DNA]</scope>
    <source>
        <strain evidence="11 12">DSM 29781</strain>
    </source>
</reference>
<evidence type="ECO:0000313" key="11">
    <source>
        <dbReference type="EMBL" id="MBB5270147.1"/>
    </source>
</evidence>
<keyword evidence="5 7" id="KW-0807">Transducer</keyword>
<keyword evidence="12" id="KW-1185">Reference proteome</keyword>
<keyword evidence="3 8" id="KW-1133">Transmembrane helix</keyword>
<dbReference type="Proteomes" id="UP000532440">
    <property type="component" value="Unassembled WGS sequence"/>
</dbReference>
<dbReference type="SUPFAM" id="SSF58104">
    <property type="entry name" value="Methyl-accepting chemotaxis protein (MCP) signaling domain"/>
    <property type="match status" value="1"/>
</dbReference>
<feature type="domain" description="HAMP" evidence="10">
    <location>
        <begin position="71"/>
        <end position="123"/>
    </location>
</feature>
<dbReference type="PROSITE" id="PS50885">
    <property type="entry name" value="HAMP"/>
    <property type="match status" value="1"/>
</dbReference>
<dbReference type="RefSeq" id="WP_183963311.1">
    <property type="nucleotide sequence ID" value="NZ_BAABEW010000003.1"/>
</dbReference>
<dbReference type="AlphaFoldDB" id="A0A7W8M730"/>
<dbReference type="SMART" id="SM00283">
    <property type="entry name" value="MA"/>
    <property type="match status" value="1"/>
</dbReference>
<dbReference type="EMBL" id="JACHGB010000001">
    <property type="protein sequence ID" value="MBB5270147.1"/>
    <property type="molecule type" value="Genomic_DNA"/>
</dbReference>
<evidence type="ECO:0000256" key="6">
    <source>
        <dbReference type="ARBA" id="ARBA00029447"/>
    </source>
</evidence>
<evidence type="ECO:0000256" key="4">
    <source>
        <dbReference type="ARBA" id="ARBA00023136"/>
    </source>
</evidence>
<protein>
    <submittedName>
        <fullName evidence="11">Methyl-accepting chemotaxis protein</fullName>
    </submittedName>
</protein>
<dbReference type="PROSITE" id="PS50111">
    <property type="entry name" value="CHEMOTAXIS_TRANSDUC_2"/>
    <property type="match status" value="1"/>
</dbReference>
<keyword evidence="2 8" id="KW-0812">Transmembrane</keyword>
<organism evidence="11 12">
    <name type="scientific">Quisquiliibacterium transsilvanicum</name>
    <dbReference type="NCBI Taxonomy" id="1549638"/>
    <lineage>
        <taxon>Bacteria</taxon>
        <taxon>Pseudomonadati</taxon>
        <taxon>Pseudomonadota</taxon>
        <taxon>Betaproteobacteria</taxon>
        <taxon>Burkholderiales</taxon>
        <taxon>Burkholderiaceae</taxon>
        <taxon>Quisquiliibacterium</taxon>
    </lineage>
</organism>
<feature type="domain" description="Methyl-accepting transducer" evidence="9">
    <location>
        <begin position="187"/>
        <end position="423"/>
    </location>
</feature>
<dbReference type="GO" id="GO:0016020">
    <property type="term" value="C:membrane"/>
    <property type="evidence" value="ECO:0007669"/>
    <property type="project" value="UniProtKB-SubCell"/>
</dbReference>
<evidence type="ECO:0000259" key="9">
    <source>
        <dbReference type="PROSITE" id="PS50111"/>
    </source>
</evidence>
<name>A0A7W8M730_9BURK</name>
<comment type="subcellular location">
    <subcellularLocation>
        <location evidence="1">Membrane</location>
        <topology evidence="1">Multi-pass membrane protein</topology>
    </subcellularLocation>
</comment>
<dbReference type="PANTHER" id="PTHR32089:SF119">
    <property type="entry name" value="METHYL-ACCEPTING CHEMOTAXIS PROTEIN CTPL"/>
    <property type="match status" value="1"/>
</dbReference>
<proteinExistence type="inferred from homology"/>
<evidence type="ECO:0000256" key="5">
    <source>
        <dbReference type="ARBA" id="ARBA00023224"/>
    </source>
</evidence>